<gene>
    <name evidence="2" type="ORF">DL897_03730</name>
</gene>
<proteinExistence type="predicted"/>
<dbReference type="AlphaFoldDB" id="A0A364K7B8"/>
<evidence type="ECO:0000313" key="3">
    <source>
        <dbReference type="Proteomes" id="UP000251213"/>
    </source>
</evidence>
<dbReference type="EMBL" id="QJKK01000002">
    <property type="protein sequence ID" value="RAL26122.1"/>
    <property type="molecule type" value="Genomic_DNA"/>
</dbReference>
<dbReference type="PROSITE" id="PS51746">
    <property type="entry name" value="PPM_2"/>
    <property type="match status" value="1"/>
</dbReference>
<dbReference type="PANTHER" id="PTHR47992">
    <property type="entry name" value="PROTEIN PHOSPHATASE"/>
    <property type="match status" value="1"/>
</dbReference>
<dbReference type="NCBIfam" id="NF033484">
    <property type="entry name" value="Stp1_PP2C_phos"/>
    <property type="match status" value="1"/>
</dbReference>
<dbReference type="Proteomes" id="UP000251213">
    <property type="component" value="Unassembled WGS sequence"/>
</dbReference>
<dbReference type="CDD" id="cd00143">
    <property type="entry name" value="PP2Cc"/>
    <property type="match status" value="1"/>
</dbReference>
<dbReference type="Gene3D" id="3.60.40.10">
    <property type="entry name" value="PPM-type phosphatase domain"/>
    <property type="match status" value="1"/>
</dbReference>
<dbReference type="InterPro" id="IPR001932">
    <property type="entry name" value="PPM-type_phosphatase-like_dom"/>
</dbReference>
<sequence length="286" mass="31066">MHNLITIIHSSLNRQQDGTTQIGKGVAGMEIARRTDIGRVRDLNEDSTGLLQVKAGSIIAVLADGMGGHQAGDVASQKAVEEITNYLQSADLDLATEEKGEQLLLAVGTANNSVYKLASQNSQFKGMGTTVVTAIVDTKEVVLAHVGDSRAYMLHKGGLYQLTEDHSYVNLLKRLKQITEEEARNHPQRNMLVRAVGTNKEVEVDLIDTPWIKDDILLLCSDGLTSMISERDIGIVLSNTSMSIDQKADQLIQMALDAGGKDNISLILIKHTGSSKIQMAQPHNWG</sequence>
<dbReference type="SMART" id="SM00331">
    <property type="entry name" value="PP2C_SIG"/>
    <property type="match status" value="1"/>
</dbReference>
<dbReference type="InterPro" id="IPR036457">
    <property type="entry name" value="PPM-type-like_dom_sf"/>
</dbReference>
<organism evidence="2 3">
    <name type="scientific">Thermoflavimicrobium daqui</name>
    <dbReference type="NCBI Taxonomy" id="2137476"/>
    <lineage>
        <taxon>Bacteria</taxon>
        <taxon>Bacillati</taxon>
        <taxon>Bacillota</taxon>
        <taxon>Bacilli</taxon>
        <taxon>Bacillales</taxon>
        <taxon>Thermoactinomycetaceae</taxon>
        <taxon>Thermoflavimicrobium</taxon>
    </lineage>
</organism>
<evidence type="ECO:0000259" key="1">
    <source>
        <dbReference type="PROSITE" id="PS51746"/>
    </source>
</evidence>
<accession>A0A364K7B8</accession>
<feature type="domain" description="PPM-type phosphatase" evidence="1">
    <location>
        <begin position="30"/>
        <end position="271"/>
    </location>
</feature>
<protein>
    <submittedName>
        <fullName evidence="2">Stp1/IreP family PP2C-type Ser/Thr phosphatase</fullName>
    </submittedName>
</protein>
<dbReference type="GO" id="GO:0004722">
    <property type="term" value="F:protein serine/threonine phosphatase activity"/>
    <property type="evidence" value="ECO:0007669"/>
    <property type="project" value="InterPro"/>
</dbReference>
<dbReference type="InterPro" id="IPR015655">
    <property type="entry name" value="PP2C"/>
</dbReference>
<evidence type="ECO:0000313" key="2">
    <source>
        <dbReference type="EMBL" id="RAL26122.1"/>
    </source>
</evidence>
<name>A0A364K7B8_9BACL</name>
<dbReference type="Pfam" id="PF13672">
    <property type="entry name" value="PP2C_2"/>
    <property type="match status" value="1"/>
</dbReference>
<reference evidence="2 3" key="1">
    <citation type="submission" date="2018-06" db="EMBL/GenBank/DDBJ databases">
        <title>Thermoflavimicrobium daqus sp. nov., a thermophilic microbe isolated from Moutai-flavour Daqu.</title>
        <authorList>
            <person name="Wang X."/>
            <person name="Zhou H."/>
        </authorList>
    </citation>
    <scope>NUCLEOTIDE SEQUENCE [LARGE SCALE GENOMIC DNA]</scope>
    <source>
        <strain evidence="2 3">FBKL4.011</strain>
    </source>
</reference>
<dbReference type="SMART" id="SM00332">
    <property type="entry name" value="PP2Cc"/>
    <property type="match status" value="1"/>
</dbReference>
<comment type="caution">
    <text evidence="2">The sequence shown here is derived from an EMBL/GenBank/DDBJ whole genome shotgun (WGS) entry which is preliminary data.</text>
</comment>
<keyword evidence="3" id="KW-1185">Reference proteome</keyword>
<dbReference type="SUPFAM" id="SSF81606">
    <property type="entry name" value="PP2C-like"/>
    <property type="match status" value="1"/>
</dbReference>
<reference evidence="2 3" key="2">
    <citation type="submission" date="2018-06" db="EMBL/GenBank/DDBJ databases">
        <authorList>
            <person name="Zhirakovskaya E."/>
        </authorList>
    </citation>
    <scope>NUCLEOTIDE SEQUENCE [LARGE SCALE GENOMIC DNA]</scope>
    <source>
        <strain evidence="2 3">FBKL4.011</strain>
    </source>
</reference>